<dbReference type="EMBL" id="CAJNOG010000012">
    <property type="protein sequence ID" value="CAF0748601.1"/>
    <property type="molecule type" value="Genomic_DNA"/>
</dbReference>
<dbReference type="EMBL" id="CAJOAY010003231">
    <property type="protein sequence ID" value="CAF4010466.1"/>
    <property type="molecule type" value="Genomic_DNA"/>
</dbReference>
<gene>
    <name evidence="6" type="ORF">BJG266_LOCUS10106</name>
    <name evidence="1" type="ORF">IZO911_LOCUS3268</name>
    <name evidence="2" type="ORF">JYZ213_LOCUS2337</name>
    <name evidence="8" type="ORF">KXQ929_LOCUS19265</name>
    <name evidence="9" type="ORF">OKA104_LOCUS30336</name>
    <name evidence="7" type="ORF">OXD698_LOCUS641</name>
    <name evidence="4" type="ORF">QVE165_LOCUS3610</name>
    <name evidence="5" type="ORF">QVE165_LOCUS3740</name>
    <name evidence="3" type="ORF">VCS650_LOCUS3211</name>
</gene>
<evidence type="ECO:0000313" key="1">
    <source>
        <dbReference type="EMBL" id="CAF0736778.1"/>
    </source>
</evidence>
<evidence type="ECO:0000313" key="10">
    <source>
        <dbReference type="Proteomes" id="UP000663832"/>
    </source>
</evidence>
<organism evidence="1 11">
    <name type="scientific">Adineta steineri</name>
    <dbReference type="NCBI Taxonomy" id="433720"/>
    <lineage>
        <taxon>Eukaryota</taxon>
        <taxon>Metazoa</taxon>
        <taxon>Spiralia</taxon>
        <taxon>Gnathifera</taxon>
        <taxon>Rotifera</taxon>
        <taxon>Eurotatoria</taxon>
        <taxon>Bdelloidea</taxon>
        <taxon>Adinetida</taxon>
        <taxon>Adinetidae</taxon>
        <taxon>Adineta</taxon>
    </lineage>
</organism>
<dbReference type="Proteomes" id="UP000663891">
    <property type="component" value="Unassembled WGS sequence"/>
</dbReference>
<reference evidence="1" key="1">
    <citation type="submission" date="2021-02" db="EMBL/GenBank/DDBJ databases">
        <authorList>
            <person name="Nowell W R."/>
        </authorList>
    </citation>
    <scope>NUCLEOTIDE SEQUENCE</scope>
</reference>
<evidence type="ECO:0000313" key="3">
    <source>
        <dbReference type="EMBL" id="CAF0786009.1"/>
    </source>
</evidence>
<dbReference type="Proteomes" id="UP000663881">
    <property type="component" value="Unassembled WGS sequence"/>
</dbReference>
<evidence type="ECO:0000313" key="6">
    <source>
        <dbReference type="EMBL" id="CAF0893960.1"/>
    </source>
</evidence>
<dbReference type="EMBL" id="CAJNOM010000013">
    <property type="protein sequence ID" value="CAF0791792.1"/>
    <property type="molecule type" value="Genomic_DNA"/>
</dbReference>
<evidence type="ECO:0000313" key="4">
    <source>
        <dbReference type="EMBL" id="CAF0789364.1"/>
    </source>
</evidence>
<evidence type="ECO:0000313" key="7">
    <source>
        <dbReference type="EMBL" id="CAF3489422.1"/>
    </source>
</evidence>
<proteinExistence type="predicted"/>
<dbReference type="Proteomes" id="UP000663844">
    <property type="component" value="Unassembled WGS sequence"/>
</dbReference>
<evidence type="ECO:0000313" key="8">
    <source>
        <dbReference type="EMBL" id="CAF3837573.1"/>
    </source>
</evidence>
<comment type="caution">
    <text evidence="1">The sequence shown here is derived from an EMBL/GenBank/DDBJ whole genome shotgun (WGS) entry which is preliminary data.</text>
</comment>
<keyword evidence="10" id="KW-1185">Reference proteome</keyword>
<evidence type="ECO:0000313" key="11">
    <source>
        <dbReference type="Proteomes" id="UP000663860"/>
    </source>
</evidence>
<dbReference type="Proteomes" id="UP000663845">
    <property type="component" value="Unassembled WGS sequence"/>
</dbReference>
<sequence length="70" mass="7882">MGILPYPSQIAFVQHGNQYAPPSYYQTTSLFNQTPQCSQAQLYNQVPPYAQIASYNQPPPYGQPPPYCQV</sequence>
<name>A0A813NBG4_9BILA</name>
<dbReference type="EMBL" id="CAJOAZ010000015">
    <property type="protein sequence ID" value="CAF3489422.1"/>
    <property type="molecule type" value="Genomic_DNA"/>
</dbReference>
<dbReference type="EMBL" id="CAJNOI010000034">
    <property type="protein sequence ID" value="CAF0893960.1"/>
    <property type="molecule type" value="Genomic_DNA"/>
</dbReference>
<accession>A0A813NBG4</accession>
<dbReference type="OrthoDB" id="10088226at2759"/>
<dbReference type="EMBL" id="CAJNOE010000017">
    <property type="protein sequence ID" value="CAF0736778.1"/>
    <property type="molecule type" value="Genomic_DNA"/>
</dbReference>
<protein>
    <submittedName>
        <fullName evidence="1">Uncharacterized protein</fullName>
    </submittedName>
</protein>
<dbReference type="AlphaFoldDB" id="A0A813NBG4"/>
<dbReference type="Proteomes" id="UP000663868">
    <property type="component" value="Unassembled WGS sequence"/>
</dbReference>
<dbReference type="EMBL" id="CAJNON010000017">
    <property type="protein sequence ID" value="CAF0786009.1"/>
    <property type="molecule type" value="Genomic_DNA"/>
</dbReference>
<dbReference type="Proteomes" id="UP000663832">
    <property type="component" value="Unassembled WGS sequence"/>
</dbReference>
<evidence type="ECO:0000313" key="5">
    <source>
        <dbReference type="EMBL" id="CAF0791792.1"/>
    </source>
</evidence>
<evidence type="ECO:0000313" key="9">
    <source>
        <dbReference type="EMBL" id="CAF4010466.1"/>
    </source>
</evidence>
<dbReference type="EMBL" id="CAJOBB010001298">
    <property type="protein sequence ID" value="CAF3837573.1"/>
    <property type="molecule type" value="Genomic_DNA"/>
</dbReference>
<dbReference type="Proteomes" id="UP000663860">
    <property type="component" value="Unassembled WGS sequence"/>
</dbReference>
<evidence type="ECO:0000313" key="2">
    <source>
        <dbReference type="EMBL" id="CAF0748601.1"/>
    </source>
</evidence>
<dbReference type="Proteomes" id="UP000663877">
    <property type="component" value="Unassembled WGS sequence"/>
</dbReference>
<dbReference type="EMBL" id="CAJNOM010000013">
    <property type="protein sequence ID" value="CAF0789364.1"/>
    <property type="molecule type" value="Genomic_DNA"/>
</dbReference>